<feature type="binding site" evidence="11">
    <location>
        <position position="119"/>
    </location>
    <ligand>
        <name>ATP</name>
        <dbReference type="ChEBI" id="CHEBI:30616"/>
    </ligand>
</feature>
<reference evidence="12 13" key="1">
    <citation type="submission" date="2021-01" db="EMBL/GenBank/DDBJ databases">
        <title>Genomic Encyclopedia of Type Strains, Phase IV (KMG-IV): sequencing the most valuable type-strain genomes for metagenomic binning, comparative biology and taxonomic classification.</title>
        <authorList>
            <person name="Goeker M."/>
        </authorList>
    </citation>
    <scope>NUCLEOTIDE SEQUENCE [LARGE SCALE GENOMIC DNA]</scope>
    <source>
        <strain evidence="12 13">DSM 23711</strain>
    </source>
</reference>
<keyword evidence="13" id="KW-1185">Reference proteome</keyword>
<evidence type="ECO:0000256" key="6">
    <source>
        <dbReference type="ARBA" id="ARBA00022741"/>
    </source>
</evidence>
<keyword evidence="5 11" id="KW-0479">Metal-binding</keyword>
<dbReference type="NCBIfam" id="TIGR00694">
    <property type="entry name" value="thiM"/>
    <property type="match status" value="1"/>
</dbReference>
<evidence type="ECO:0000256" key="4">
    <source>
        <dbReference type="ARBA" id="ARBA00022679"/>
    </source>
</evidence>
<gene>
    <name evidence="11" type="primary">thiM</name>
    <name evidence="12" type="ORF">JOC48_001639</name>
</gene>
<dbReference type="PANTHER" id="PTHR20858:SF17">
    <property type="entry name" value="HYDROXYMETHYLPYRIMIDINE_PHOSPHOMETHYLPYRIMIDINE KINASE THI20-RELATED"/>
    <property type="match status" value="1"/>
</dbReference>
<evidence type="ECO:0000256" key="10">
    <source>
        <dbReference type="ARBA" id="ARBA00022977"/>
    </source>
</evidence>
<evidence type="ECO:0000256" key="8">
    <source>
        <dbReference type="ARBA" id="ARBA00022840"/>
    </source>
</evidence>
<dbReference type="EMBL" id="JAFBDR010000007">
    <property type="protein sequence ID" value="MBM7571156.1"/>
    <property type="molecule type" value="Genomic_DNA"/>
</dbReference>
<dbReference type="HAMAP" id="MF_00228">
    <property type="entry name" value="Thz_kinase"/>
    <property type="match status" value="1"/>
</dbReference>
<keyword evidence="8 11" id="KW-0067">ATP-binding</keyword>
<keyword evidence="4 11" id="KW-0808">Transferase</keyword>
<comment type="caution">
    <text evidence="12">The sequence shown here is derived from an EMBL/GenBank/DDBJ whole genome shotgun (WGS) entry which is preliminary data.</text>
</comment>
<evidence type="ECO:0000256" key="7">
    <source>
        <dbReference type="ARBA" id="ARBA00022777"/>
    </source>
</evidence>
<name>A0ABS2MZ85_9BACI</name>
<evidence type="ECO:0000313" key="12">
    <source>
        <dbReference type="EMBL" id="MBM7571156.1"/>
    </source>
</evidence>
<keyword evidence="6 11" id="KW-0547">Nucleotide-binding</keyword>
<dbReference type="InterPro" id="IPR029056">
    <property type="entry name" value="Ribokinase-like"/>
</dbReference>
<comment type="cofactor">
    <cofactor evidence="2 11">
        <name>Mg(2+)</name>
        <dbReference type="ChEBI" id="CHEBI:18420"/>
    </cofactor>
</comment>
<feature type="binding site" evidence="11">
    <location>
        <position position="164"/>
    </location>
    <ligand>
        <name>ATP</name>
        <dbReference type="ChEBI" id="CHEBI:30616"/>
    </ligand>
</feature>
<evidence type="ECO:0000256" key="5">
    <source>
        <dbReference type="ARBA" id="ARBA00022723"/>
    </source>
</evidence>
<comment type="similarity">
    <text evidence="11">Belongs to the Thz kinase family.</text>
</comment>
<dbReference type="PIRSF" id="PIRSF000513">
    <property type="entry name" value="Thz_kinase"/>
    <property type="match status" value="1"/>
</dbReference>
<proteinExistence type="inferred from homology"/>
<feature type="binding site" evidence="11">
    <location>
        <position position="191"/>
    </location>
    <ligand>
        <name>substrate</name>
    </ligand>
</feature>
<keyword evidence="9 11" id="KW-0460">Magnesium</keyword>
<evidence type="ECO:0000256" key="9">
    <source>
        <dbReference type="ARBA" id="ARBA00022842"/>
    </source>
</evidence>
<dbReference type="NCBIfam" id="NF006830">
    <property type="entry name" value="PRK09355.1"/>
    <property type="match status" value="1"/>
</dbReference>
<dbReference type="Proteomes" id="UP001296943">
    <property type="component" value="Unassembled WGS sequence"/>
</dbReference>
<evidence type="ECO:0000313" key="13">
    <source>
        <dbReference type="Proteomes" id="UP001296943"/>
    </source>
</evidence>
<comment type="catalytic activity">
    <reaction evidence="1 11">
        <text>5-(2-hydroxyethyl)-4-methylthiazole + ATP = 4-methyl-5-(2-phosphooxyethyl)-thiazole + ADP + H(+)</text>
        <dbReference type="Rhea" id="RHEA:24212"/>
        <dbReference type="ChEBI" id="CHEBI:15378"/>
        <dbReference type="ChEBI" id="CHEBI:17957"/>
        <dbReference type="ChEBI" id="CHEBI:30616"/>
        <dbReference type="ChEBI" id="CHEBI:58296"/>
        <dbReference type="ChEBI" id="CHEBI:456216"/>
        <dbReference type="EC" id="2.7.1.50"/>
    </reaction>
</comment>
<dbReference type="Pfam" id="PF02110">
    <property type="entry name" value="HK"/>
    <property type="match status" value="1"/>
</dbReference>
<dbReference type="RefSeq" id="WP_239584250.1">
    <property type="nucleotide sequence ID" value="NZ_JAFBDR010000007.1"/>
</dbReference>
<dbReference type="InterPro" id="IPR000417">
    <property type="entry name" value="Hyethyz_kinase"/>
</dbReference>
<evidence type="ECO:0000256" key="11">
    <source>
        <dbReference type="HAMAP-Rule" id="MF_00228"/>
    </source>
</evidence>
<comment type="function">
    <text evidence="11">Catalyzes the phosphorylation of the hydroxyl group of 4-methyl-5-beta-hydroxyethylthiazole (THZ).</text>
</comment>
<comment type="pathway">
    <text evidence="3 11">Cofactor biosynthesis; thiamine diphosphate biosynthesis; 4-methyl-5-(2-phosphoethyl)-thiazole from 5-(2-hydroxyethyl)-4-methylthiazole: step 1/1.</text>
</comment>
<evidence type="ECO:0000256" key="2">
    <source>
        <dbReference type="ARBA" id="ARBA00001946"/>
    </source>
</evidence>
<sequence>MSDITALIDSVRTKQPLVHNITNQVVINFTANGLYALGAAPVMANAVEEAKEMAQNADALLLNIGTLTTAQVEAMVLAGKSANEKGIPVVLDPVGVGATSFRTEAAKKILENVKISVVRGNAGEISSLAGLESNMKGVDGTSDEDFKEIALAAVKQLQVPVIVTGKQDVITDGNQMFVLDNGHPLLTKVTGTGCLLSSVIAAFLSTSDSIVKAAAGAVSFYNIAAEIAAEHTSAPGSFQVAFLDALYQLKSNVVSETAKIEHLDITKKEE</sequence>
<organism evidence="12 13">
    <name type="scientific">Aquibacillus albus</name>
    <dbReference type="NCBI Taxonomy" id="1168171"/>
    <lineage>
        <taxon>Bacteria</taxon>
        <taxon>Bacillati</taxon>
        <taxon>Bacillota</taxon>
        <taxon>Bacilli</taxon>
        <taxon>Bacillales</taxon>
        <taxon>Bacillaceae</taxon>
        <taxon>Aquibacillus</taxon>
    </lineage>
</organism>
<dbReference type="CDD" id="cd01170">
    <property type="entry name" value="THZ_kinase"/>
    <property type="match status" value="1"/>
</dbReference>
<protein>
    <recommendedName>
        <fullName evidence="11">Hydroxyethylthiazole kinase</fullName>
        <ecNumber evidence="11">2.7.1.50</ecNumber>
    </recommendedName>
    <alternativeName>
        <fullName evidence="11">4-methyl-5-beta-hydroxyethylthiazole kinase</fullName>
        <shortName evidence="11">TH kinase</shortName>
        <shortName evidence="11">Thz kinase</shortName>
    </alternativeName>
</protein>
<dbReference type="Gene3D" id="3.40.1190.20">
    <property type="match status" value="1"/>
</dbReference>
<dbReference type="PANTHER" id="PTHR20858">
    <property type="entry name" value="PHOSPHOMETHYLPYRIMIDINE KINASE"/>
    <property type="match status" value="1"/>
</dbReference>
<dbReference type="EC" id="2.7.1.50" evidence="11"/>
<feature type="binding site" evidence="11">
    <location>
        <position position="43"/>
    </location>
    <ligand>
        <name>substrate</name>
    </ligand>
</feature>
<keyword evidence="10 11" id="KW-0784">Thiamine biosynthesis</keyword>
<evidence type="ECO:0000256" key="3">
    <source>
        <dbReference type="ARBA" id="ARBA00004868"/>
    </source>
</evidence>
<dbReference type="PRINTS" id="PR01099">
    <property type="entry name" value="HYETHTZKNASE"/>
</dbReference>
<dbReference type="SUPFAM" id="SSF53613">
    <property type="entry name" value="Ribokinase-like"/>
    <property type="match status" value="1"/>
</dbReference>
<evidence type="ECO:0000256" key="1">
    <source>
        <dbReference type="ARBA" id="ARBA00001771"/>
    </source>
</evidence>
<accession>A0ABS2MZ85</accession>
<keyword evidence="7 11" id="KW-0418">Kinase</keyword>
<dbReference type="GO" id="GO:0004417">
    <property type="term" value="F:hydroxyethylthiazole kinase activity"/>
    <property type="evidence" value="ECO:0007669"/>
    <property type="project" value="UniProtKB-EC"/>
</dbReference>